<sequence>MTTRGLPTWPWSSAAPEDLPPAESVLLDATRAWVEATCEGRPALAALRLPLVTEGIGEAARPLDAVLQGIALPGSMGCRLCPRLTPAEGALLMALALAQRAPRREALAAFLRLAPPGAAYAAVGPALALGLTLRRAGLLLANPLRAEP</sequence>
<dbReference type="RefSeq" id="WP_140881030.1">
    <property type="nucleotide sequence ID" value="NZ_RCZP01000001.1"/>
</dbReference>
<proteinExistence type="predicted"/>
<organism evidence="1 2">
    <name type="scientific">Muricoccus nepalensis</name>
    <dbReference type="NCBI Taxonomy" id="1854500"/>
    <lineage>
        <taxon>Bacteria</taxon>
        <taxon>Pseudomonadati</taxon>
        <taxon>Pseudomonadota</taxon>
        <taxon>Alphaproteobacteria</taxon>
        <taxon>Acetobacterales</taxon>
        <taxon>Roseomonadaceae</taxon>
        <taxon>Muricoccus</taxon>
    </lineage>
</organism>
<evidence type="ECO:0000313" key="2">
    <source>
        <dbReference type="Proteomes" id="UP000317078"/>
    </source>
</evidence>
<accession>A0A502GIB0</accession>
<name>A0A502GIB0_9PROT</name>
<keyword evidence="2" id="KW-1185">Reference proteome</keyword>
<protein>
    <submittedName>
        <fullName evidence="1">Uncharacterized protein</fullName>
    </submittedName>
</protein>
<dbReference type="Proteomes" id="UP000317078">
    <property type="component" value="Unassembled WGS sequence"/>
</dbReference>
<comment type="caution">
    <text evidence="1">The sequence shown here is derived from an EMBL/GenBank/DDBJ whole genome shotgun (WGS) entry which is preliminary data.</text>
</comment>
<dbReference type="AlphaFoldDB" id="A0A502GIB0"/>
<reference evidence="1 2" key="1">
    <citation type="journal article" date="2019" name="Environ. Microbiol.">
        <title>Species interactions and distinct microbial communities in high Arctic permafrost affected cryosols are associated with the CH4 and CO2 gas fluxes.</title>
        <authorList>
            <person name="Altshuler I."/>
            <person name="Hamel J."/>
            <person name="Turney S."/>
            <person name="Magnuson E."/>
            <person name="Levesque R."/>
            <person name="Greer C."/>
            <person name="Whyte L.G."/>
        </authorList>
    </citation>
    <scope>NUCLEOTIDE SEQUENCE [LARGE SCALE GENOMIC DNA]</scope>
    <source>
        <strain evidence="1 2">S9.3B</strain>
    </source>
</reference>
<dbReference type="EMBL" id="RCZP01000001">
    <property type="protein sequence ID" value="TPG61302.1"/>
    <property type="molecule type" value="Genomic_DNA"/>
</dbReference>
<gene>
    <name evidence="1" type="ORF">EAH89_01745</name>
</gene>
<evidence type="ECO:0000313" key="1">
    <source>
        <dbReference type="EMBL" id="TPG61302.1"/>
    </source>
</evidence>
<dbReference type="OrthoDB" id="7276331at2"/>